<feature type="region of interest" description="Disordered" evidence="1">
    <location>
        <begin position="1"/>
        <end position="30"/>
    </location>
</feature>
<feature type="region of interest" description="Disordered" evidence="1">
    <location>
        <begin position="42"/>
        <end position="78"/>
    </location>
</feature>
<reference evidence="2 3" key="1">
    <citation type="journal article" date="2011" name="Nat. Genet.">
        <title>The genome of the mesopolyploid crop species Brassica rapa.</title>
        <authorList>
            <consortium name="Brassica rapa Genome Sequencing Project Consortium"/>
            <person name="Wang X."/>
            <person name="Wang H."/>
            <person name="Wang J."/>
            <person name="Sun R."/>
            <person name="Wu J."/>
            <person name="Liu S."/>
            <person name="Bai Y."/>
            <person name="Mun J.H."/>
            <person name="Bancroft I."/>
            <person name="Cheng F."/>
            <person name="Huang S."/>
            <person name="Li X."/>
            <person name="Hua W."/>
            <person name="Wang J."/>
            <person name="Wang X."/>
            <person name="Freeling M."/>
            <person name="Pires J.C."/>
            <person name="Paterson A.H."/>
            <person name="Chalhoub B."/>
            <person name="Wang B."/>
            <person name="Hayward A."/>
            <person name="Sharpe A.G."/>
            <person name="Park B.S."/>
            <person name="Weisshaar B."/>
            <person name="Liu B."/>
            <person name="Li B."/>
            <person name="Liu B."/>
            <person name="Tong C."/>
            <person name="Song C."/>
            <person name="Duran C."/>
            <person name="Peng C."/>
            <person name="Geng C."/>
            <person name="Koh C."/>
            <person name="Lin C."/>
            <person name="Edwards D."/>
            <person name="Mu D."/>
            <person name="Shen D."/>
            <person name="Soumpourou E."/>
            <person name="Li F."/>
            <person name="Fraser F."/>
            <person name="Conant G."/>
            <person name="Lassalle G."/>
            <person name="King G.J."/>
            <person name="Bonnema G."/>
            <person name="Tang H."/>
            <person name="Wang H."/>
            <person name="Belcram H."/>
            <person name="Zhou H."/>
            <person name="Hirakawa H."/>
            <person name="Abe H."/>
            <person name="Guo H."/>
            <person name="Wang H."/>
            <person name="Jin H."/>
            <person name="Parkin I.A."/>
            <person name="Batley J."/>
            <person name="Kim J.S."/>
            <person name="Just J."/>
            <person name="Li J."/>
            <person name="Xu J."/>
            <person name="Deng J."/>
            <person name="Kim J.A."/>
            <person name="Li J."/>
            <person name="Yu J."/>
            <person name="Meng J."/>
            <person name="Wang J."/>
            <person name="Min J."/>
            <person name="Poulain J."/>
            <person name="Wang J."/>
            <person name="Hatakeyama K."/>
            <person name="Wu K."/>
            <person name="Wang L."/>
            <person name="Fang L."/>
            <person name="Trick M."/>
            <person name="Links M.G."/>
            <person name="Zhao M."/>
            <person name="Jin M."/>
            <person name="Ramchiary N."/>
            <person name="Drou N."/>
            <person name="Berkman P.J."/>
            <person name="Cai Q."/>
            <person name="Huang Q."/>
            <person name="Li R."/>
            <person name="Tabata S."/>
            <person name="Cheng S."/>
            <person name="Zhang S."/>
            <person name="Zhang S."/>
            <person name="Huang S."/>
            <person name="Sato S."/>
            <person name="Sun S."/>
            <person name="Kwon S.J."/>
            <person name="Choi S.R."/>
            <person name="Lee T.H."/>
            <person name="Fan W."/>
            <person name="Zhao X."/>
            <person name="Tan X."/>
            <person name="Xu X."/>
            <person name="Wang Y."/>
            <person name="Qiu Y."/>
            <person name="Yin Y."/>
            <person name="Li Y."/>
            <person name="Du Y."/>
            <person name="Liao Y."/>
            <person name="Lim Y."/>
            <person name="Narusaka Y."/>
            <person name="Wang Y."/>
            <person name="Wang Z."/>
            <person name="Li Z."/>
            <person name="Wang Z."/>
            <person name="Xiong Z."/>
            <person name="Zhang Z."/>
        </authorList>
    </citation>
    <scope>NUCLEOTIDE SEQUENCE [LARGE SCALE GENOMIC DNA]</scope>
    <source>
        <strain evidence="2 3">cv. Chiifu-401-42</strain>
    </source>
</reference>
<feature type="compositionally biased region" description="Pro residues" evidence="1">
    <location>
        <begin position="1"/>
        <end position="13"/>
    </location>
</feature>
<protein>
    <submittedName>
        <fullName evidence="2">Uncharacterized protein</fullName>
    </submittedName>
</protein>
<dbReference type="STRING" id="51351.M4EJZ8"/>
<dbReference type="Proteomes" id="UP000011750">
    <property type="component" value="Chromosome A03"/>
</dbReference>
<dbReference type="AlphaFoldDB" id="M4EJZ8"/>
<dbReference type="InParanoid" id="M4EJZ8"/>
<dbReference type="Gramene" id="Bra029115.1">
    <property type="protein sequence ID" value="Bra029115.1-P"/>
    <property type="gene ID" value="Bra029115"/>
</dbReference>
<organism evidence="2 3">
    <name type="scientific">Brassica campestris</name>
    <name type="common">Field mustard</name>
    <dbReference type="NCBI Taxonomy" id="3711"/>
    <lineage>
        <taxon>Eukaryota</taxon>
        <taxon>Viridiplantae</taxon>
        <taxon>Streptophyta</taxon>
        <taxon>Embryophyta</taxon>
        <taxon>Tracheophyta</taxon>
        <taxon>Spermatophyta</taxon>
        <taxon>Magnoliopsida</taxon>
        <taxon>eudicotyledons</taxon>
        <taxon>Gunneridae</taxon>
        <taxon>Pentapetalae</taxon>
        <taxon>rosids</taxon>
        <taxon>malvids</taxon>
        <taxon>Brassicales</taxon>
        <taxon>Brassicaceae</taxon>
        <taxon>Brassiceae</taxon>
        <taxon>Brassica</taxon>
    </lineage>
</organism>
<sequence length="129" mass="14102">MKSDRPPPGPPPSVSNIEDPVTANDAQSPKAYTAEDYLKITEEQLKASSPGKSQTEDQTQTQEPLQPPAVQSQPEDDIVEEGSVLVEKFASVEIYNKARLLLKLIHMEFIGGKARDNGLLVAGQIKIYV</sequence>
<dbReference type="GO" id="GO:0065002">
    <property type="term" value="P:intracellular protein transmembrane transport"/>
    <property type="evidence" value="ECO:0000318"/>
    <property type="project" value="GO_Central"/>
</dbReference>
<evidence type="ECO:0000256" key="1">
    <source>
        <dbReference type="SAM" id="MobiDB-lite"/>
    </source>
</evidence>
<evidence type="ECO:0000313" key="2">
    <source>
        <dbReference type="EnsemblPlants" id="Bra029115.1-P"/>
    </source>
</evidence>
<dbReference type="GO" id="GO:0009977">
    <property type="term" value="F:proton motive force dependent protein transmembrane transporter activity"/>
    <property type="evidence" value="ECO:0000318"/>
    <property type="project" value="GO_Central"/>
</dbReference>
<dbReference type="GO" id="GO:0009535">
    <property type="term" value="C:chloroplast thylakoid membrane"/>
    <property type="evidence" value="ECO:0000318"/>
    <property type="project" value="GO_Central"/>
</dbReference>
<feature type="compositionally biased region" description="Polar residues" evidence="1">
    <location>
        <begin position="46"/>
        <end position="73"/>
    </location>
</feature>
<accession>M4EJZ8</accession>
<reference evidence="2" key="3">
    <citation type="submission" date="2023-03" db="UniProtKB">
        <authorList>
            <consortium name="EnsemblPlants"/>
        </authorList>
    </citation>
    <scope>IDENTIFICATION</scope>
    <source>
        <strain evidence="2">cv. Chiifu-401-42</strain>
    </source>
</reference>
<dbReference type="HOGENOM" id="CLU_1951821_0_0_1"/>
<dbReference type="GO" id="GO:0043953">
    <property type="term" value="P:protein transport by the Tat complex"/>
    <property type="evidence" value="ECO:0000318"/>
    <property type="project" value="GO_Central"/>
</dbReference>
<evidence type="ECO:0000313" key="3">
    <source>
        <dbReference type="Proteomes" id="UP000011750"/>
    </source>
</evidence>
<dbReference type="GO" id="GO:0045038">
    <property type="term" value="P:protein import into chloroplast thylakoid membrane"/>
    <property type="evidence" value="ECO:0000318"/>
    <property type="project" value="GO_Central"/>
</dbReference>
<name>M4EJZ8_BRACM</name>
<keyword evidence="3" id="KW-1185">Reference proteome</keyword>
<dbReference type="EnsemblPlants" id="Bra029115.1">
    <property type="protein sequence ID" value="Bra029115.1-P"/>
    <property type="gene ID" value="Bra029115"/>
</dbReference>
<proteinExistence type="predicted"/>
<reference evidence="2 3" key="2">
    <citation type="journal article" date="2018" name="Hortic Res">
        <title>Improved Brassica rapa reference genome by single-molecule sequencing and chromosome conformation capture technologies.</title>
        <authorList>
            <person name="Zhang L."/>
            <person name="Cai X."/>
            <person name="Wu J."/>
            <person name="Liu M."/>
            <person name="Grob S."/>
            <person name="Cheng F."/>
            <person name="Liang J."/>
            <person name="Cai C."/>
            <person name="Liu Z."/>
            <person name="Liu B."/>
            <person name="Wang F."/>
            <person name="Li S."/>
            <person name="Liu F."/>
            <person name="Li X."/>
            <person name="Cheng L."/>
            <person name="Yang W."/>
            <person name="Li M.H."/>
            <person name="Grossniklaus U."/>
            <person name="Zheng H."/>
            <person name="Wang X."/>
        </authorList>
    </citation>
    <scope>NUCLEOTIDE SEQUENCE [LARGE SCALE GENOMIC DNA]</scope>
    <source>
        <strain evidence="2 3">cv. Chiifu-401-42</strain>
    </source>
</reference>